<organism evidence="2 3">
    <name type="scientific">Sulfurimonas hongkongensis</name>
    <dbReference type="NCBI Taxonomy" id="1172190"/>
    <lineage>
        <taxon>Bacteria</taxon>
        <taxon>Pseudomonadati</taxon>
        <taxon>Campylobacterota</taxon>
        <taxon>Epsilonproteobacteria</taxon>
        <taxon>Campylobacterales</taxon>
        <taxon>Sulfurimonadaceae</taxon>
        <taxon>Sulfurimonas</taxon>
    </lineage>
</organism>
<evidence type="ECO:0000313" key="2">
    <source>
        <dbReference type="EMBL" id="EQB40618.1"/>
    </source>
</evidence>
<comment type="caution">
    <text evidence="2">The sequence shown here is derived from an EMBL/GenBank/DDBJ whole genome shotgun (WGS) entry which is preliminary data.</text>
</comment>
<dbReference type="Proteomes" id="UP000015520">
    <property type="component" value="Unassembled WGS sequence"/>
</dbReference>
<sequence length="84" mass="9609">MKTMKSLTIILGTVIFLNTGCLALSAQDIKDAITTKTPKTKIEEMKSNSKKPVDTRLTPKTYNNLDWIRKNNNQKYQRGKIKTH</sequence>
<name>T0L425_9BACT</name>
<evidence type="ECO:0008006" key="4">
    <source>
        <dbReference type="Google" id="ProtNLM"/>
    </source>
</evidence>
<feature type="signal peptide" evidence="1">
    <location>
        <begin position="1"/>
        <end position="26"/>
    </location>
</feature>
<keyword evidence="1" id="KW-0732">Signal</keyword>
<feature type="chain" id="PRO_5004579701" description="Lipoprotein" evidence="1">
    <location>
        <begin position="27"/>
        <end position="84"/>
    </location>
</feature>
<evidence type="ECO:0000256" key="1">
    <source>
        <dbReference type="SAM" id="SignalP"/>
    </source>
</evidence>
<reference evidence="2 3" key="1">
    <citation type="submission" date="2013-07" db="EMBL/GenBank/DDBJ databases">
        <title>Sulfurimonas hongkongensis AST-10 Genome Sequencing.</title>
        <authorList>
            <person name="Cai L."/>
            <person name="Zhang T."/>
        </authorList>
    </citation>
    <scope>NUCLEOTIDE SEQUENCE [LARGE SCALE GENOMIC DNA]</scope>
    <source>
        <strain evidence="2 3">AST-10</strain>
    </source>
</reference>
<keyword evidence="3" id="KW-1185">Reference proteome</keyword>
<protein>
    <recommendedName>
        <fullName evidence="4">Lipoprotein</fullName>
    </recommendedName>
</protein>
<dbReference type="PATRIC" id="fig|1172190.3.peg.407"/>
<proteinExistence type="predicted"/>
<dbReference type="RefSeq" id="WP_021286698.1">
    <property type="nucleotide sequence ID" value="NZ_AUPZ01000002.1"/>
</dbReference>
<dbReference type="EMBL" id="AUPZ01000002">
    <property type="protein sequence ID" value="EQB40618.1"/>
    <property type="molecule type" value="Genomic_DNA"/>
</dbReference>
<accession>T0L425</accession>
<dbReference type="AlphaFoldDB" id="T0L425"/>
<evidence type="ECO:0000313" key="3">
    <source>
        <dbReference type="Proteomes" id="UP000015520"/>
    </source>
</evidence>
<gene>
    <name evidence="2" type="ORF">M947_02085</name>
</gene>